<dbReference type="AlphaFoldDB" id="A0A2X0R3V6"/>
<evidence type="ECO:0000313" key="1">
    <source>
        <dbReference type="EMBL" id="SPS04582.1"/>
    </source>
</evidence>
<proteinExistence type="predicted"/>
<sequence>MVQEYRGEYPSLWGVTESIAPRISINKNTNGLIPSCF</sequence>
<protein>
    <submittedName>
        <fullName evidence="1">Uncharacterized protein</fullName>
    </submittedName>
</protein>
<accession>A0A2X0R3V6</accession>
<dbReference type="InterPro" id="IPR036388">
    <property type="entry name" value="WH-like_DNA-bd_sf"/>
</dbReference>
<organism evidence="1">
    <name type="scientific">Candidatus Nitrotoga fabula</name>
    <dbReference type="NCBI Taxonomy" id="2182327"/>
    <lineage>
        <taxon>Bacteria</taxon>
        <taxon>Pseudomonadati</taxon>
        <taxon>Pseudomonadota</taxon>
        <taxon>Betaproteobacteria</taxon>
        <taxon>Nitrosomonadales</taxon>
        <taxon>Gallionellaceae</taxon>
        <taxon>Candidatus Nitrotoga</taxon>
    </lineage>
</organism>
<dbReference type="Gene3D" id="1.10.10.10">
    <property type="entry name" value="Winged helix-like DNA-binding domain superfamily/Winged helix DNA-binding domain"/>
    <property type="match status" value="1"/>
</dbReference>
<reference evidence="1" key="1">
    <citation type="submission" date="2018-05" db="EMBL/GenBank/DDBJ databases">
        <authorList>
            <person name="Lanie J.A."/>
            <person name="Ng W.-L."/>
            <person name="Kazmierczak K.M."/>
            <person name="Andrzejewski T.M."/>
            <person name="Davidsen T.M."/>
            <person name="Wayne K.J."/>
            <person name="Tettelin H."/>
            <person name="Glass J.I."/>
            <person name="Rusch D."/>
            <person name="Podicherti R."/>
            <person name="Tsui H.-C.T."/>
            <person name="Winkler M.E."/>
        </authorList>
    </citation>
    <scope>NUCLEOTIDE SEQUENCE</scope>
    <source>
        <strain evidence="1">KNB</strain>
    </source>
</reference>
<name>A0A2X0R3V6_9PROT</name>
<dbReference type="EMBL" id="LS423452">
    <property type="protein sequence ID" value="SPS04582.1"/>
    <property type="molecule type" value="Genomic_DNA"/>
</dbReference>
<gene>
    <name evidence="1" type="ORF">NITFAB_0171</name>
</gene>